<accession>A0A816EJ63</accession>
<evidence type="ECO:0000256" key="8">
    <source>
        <dbReference type="PROSITE-ProRule" id="PRU00076"/>
    </source>
</evidence>
<evidence type="ECO:0000256" key="1">
    <source>
        <dbReference type="ARBA" id="ARBA00004167"/>
    </source>
</evidence>
<organism evidence="12 13">
    <name type="scientific">Adineta steineri</name>
    <dbReference type="NCBI Taxonomy" id="433720"/>
    <lineage>
        <taxon>Eukaryota</taxon>
        <taxon>Metazoa</taxon>
        <taxon>Spiralia</taxon>
        <taxon>Gnathifera</taxon>
        <taxon>Rotifera</taxon>
        <taxon>Eurotatoria</taxon>
        <taxon>Bdelloidea</taxon>
        <taxon>Adinetida</taxon>
        <taxon>Adinetidae</taxon>
        <taxon>Adineta</taxon>
    </lineage>
</organism>
<dbReference type="Gene3D" id="4.10.400.10">
    <property type="entry name" value="Low-density Lipoprotein Receptor"/>
    <property type="match status" value="5"/>
</dbReference>
<feature type="disulfide bond" evidence="9">
    <location>
        <begin position="45"/>
        <end position="63"/>
    </location>
</feature>
<comment type="caution">
    <text evidence="8">Lacks conserved residue(s) required for the propagation of feature annotation.</text>
</comment>
<evidence type="ECO:0000256" key="2">
    <source>
        <dbReference type="ARBA" id="ARBA00004308"/>
    </source>
</evidence>
<dbReference type="InterPro" id="IPR050685">
    <property type="entry name" value="LDLR"/>
</dbReference>
<gene>
    <name evidence="11" type="ORF">BJG266_LOCUS44222</name>
    <name evidence="12" type="ORF">QVE165_LOCUS61173</name>
</gene>
<feature type="disulfide bond" evidence="9">
    <location>
        <begin position="38"/>
        <end position="50"/>
    </location>
</feature>
<dbReference type="PRINTS" id="PR00261">
    <property type="entry name" value="LDLRECEPTOR"/>
</dbReference>
<feature type="disulfide bond" evidence="9">
    <location>
        <begin position="484"/>
        <end position="499"/>
    </location>
</feature>
<evidence type="ECO:0000313" key="13">
    <source>
        <dbReference type="Proteomes" id="UP000663832"/>
    </source>
</evidence>
<dbReference type="PANTHER" id="PTHR24270">
    <property type="entry name" value="LOW-DENSITY LIPOPROTEIN RECEPTOR-RELATED"/>
    <property type="match status" value="1"/>
</dbReference>
<evidence type="ECO:0000256" key="7">
    <source>
        <dbReference type="ARBA" id="ARBA00023157"/>
    </source>
</evidence>
<evidence type="ECO:0000256" key="9">
    <source>
        <dbReference type="PROSITE-ProRule" id="PRU00124"/>
    </source>
</evidence>
<dbReference type="GO" id="GO:0016192">
    <property type="term" value="P:vesicle-mediated transport"/>
    <property type="evidence" value="ECO:0007669"/>
    <property type="project" value="UniProtKB-ARBA"/>
</dbReference>
<dbReference type="GO" id="GO:0005886">
    <property type="term" value="C:plasma membrane"/>
    <property type="evidence" value="ECO:0007669"/>
    <property type="project" value="TreeGrafter"/>
</dbReference>
<dbReference type="EMBL" id="CAJNOM010003841">
    <property type="protein sequence ID" value="CAF1649941.1"/>
    <property type="molecule type" value="Genomic_DNA"/>
</dbReference>
<feature type="disulfide bond" evidence="9">
    <location>
        <begin position="383"/>
        <end position="398"/>
    </location>
</feature>
<dbReference type="AlphaFoldDB" id="A0A816EJ63"/>
<dbReference type="OrthoDB" id="10062665at2759"/>
<evidence type="ECO:0000256" key="5">
    <source>
        <dbReference type="ARBA" id="ARBA00022989"/>
    </source>
</evidence>
<dbReference type="GO" id="GO:0012505">
    <property type="term" value="C:endomembrane system"/>
    <property type="evidence" value="ECO:0007669"/>
    <property type="project" value="UniProtKB-SubCell"/>
</dbReference>
<keyword evidence="13" id="KW-1185">Reference proteome</keyword>
<comment type="subcellular location">
    <subcellularLocation>
        <location evidence="2">Endomembrane system</location>
    </subcellularLocation>
    <subcellularLocation>
        <location evidence="1">Membrane</location>
        <topology evidence="1">Single-pass membrane protein</topology>
    </subcellularLocation>
</comment>
<feature type="non-terminal residue" evidence="12">
    <location>
        <position position="766"/>
    </location>
</feature>
<evidence type="ECO:0000256" key="3">
    <source>
        <dbReference type="ARBA" id="ARBA00022692"/>
    </source>
</evidence>
<dbReference type="PROSITE" id="PS50026">
    <property type="entry name" value="EGF_3"/>
    <property type="match status" value="1"/>
</dbReference>
<dbReference type="PROSITE" id="PS50068">
    <property type="entry name" value="LDLRA_2"/>
    <property type="match status" value="4"/>
</dbReference>
<evidence type="ECO:0000259" key="10">
    <source>
        <dbReference type="PROSITE" id="PS50026"/>
    </source>
</evidence>
<dbReference type="PROSITE" id="PS01209">
    <property type="entry name" value="LDLRA_1"/>
    <property type="match status" value="2"/>
</dbReference>
<evidence type="ECO:0000313" key="12">
    <source>
        <dbReference type="EMBL" id="CAF1649941.1"/>
    </source>
</evidence>
<evidence type="ECO:0000313" key="11">
    <source>
        <dbReference type="EMBL" id="CAF1519930.1"/>
    </source>
</evidence>
<evidence type="ECO:0000256" key="4">
    <source>
        <dbReference type="ARBA" id="ARBA00022737"/>
    </source>
</evidence>
<dbReference type="InterPro" id="IPR023415">
    <property type="entry name" value="LDLR_class-A_CS"/>
</dbReference>
<dbReference type="SUPFAM" id="SSF57424">
    <property type="entry name" value="LDL receptor-like module"/>
    <property type="match status" value="4"/>
</dbReference>
<dbReference type="CDD" id="cd00112">
    <property type="entry name" value="LDLa"/>
    <property type="match status" value="4"/>
</dbReference>
<proteinExistence type="predicted"/>
<keyword evidence="8" id="KW-0245">EGF-like domain</keyword>
<dbReference type="Proteomes" id="UP000663877">
    <property type="component" value="Unassembled WGS sequence"/>
</dbReference>
<keyword evidence="6" id="KW-0472">Membrane</keyword>
<keyword evidence="7 9" id="KW-1015">Disulfide bond</keyword>
<dbReference type="Gene3D" id="2.10.25.10">
    <property type="entry name" value="Laminin"/>
    <property type="match status" value="1"/>
</dbReference>
<reference evidence="12" key="1">
    <citation type="submission" date="2021-02" db="EMBL/GenBank/DDBJ databases">
        <authorList>
            <person name="Nowell W R."/>
        </authorList>
    </citation>
    <scope>NUCLEOTIDE SEQUENCE</scope>
</reference>
<keyword evidence="4" id="KW-0677">Repeat</keyword>
<evidence type="ECO:0000256" key="6">
    <source>
        <dbReference type="ARBA" id="ARBA00023136"/>
    </source>
</evidence>
<keyword evidence="5" id="KW-1133">Transmembrane helix</keyword>
<feature type="domain" description="EGF-like" evidence="10">
    <location>
        <begin position="734"/>
        <end position="766"/>
    </location>
</feature>
<sequence length="766" mass="88772">MCPGADMFLEWRHICDGFTQCENGADELDCQLLEFFKCETNEFQCRNGMCIPIEFAFDATPDCMDRSDEQALDELYTRYYQCTTQSMFECDDRLCHKDQFSCGNGECIPWTAILNDQKDCGNFRDIAYICETSNLVLATRGEWPSICKQTTELVPPLTNSSDCRQTLGHLLQTHPSQQLRDLASINLRTRCDDLILYLEQNAFFPVMNQSLNNIKTENNLDSSTPPPFHRCKNTSDRLSLRRINDGYIDCLYGDDERNPDYPMTQRYRYQCQTVTSPSQYVSYAKLGDGVDDCADGSDEVSNEIRWSTFNCDVNDNYACWVFQGDQFGENRLKDARLHFHRYCDSNWDIMDGRDEKNCTDWMCDTGLYKCNRSGQCIERKYICDGEFDCDDGEDEINCSLPWIPWNLEVKCNKTTEFFCITDEYIKNQSLNRSCISRHQVGDGYIDCTGGRDERNVASCPDHRMVGDRFLCDNGRKCIDYIAVCNGIKDCVDETDESICYWNTGYCPAGQFSCADQKGCKSTRCTTGMTCNDKSHRFWCPNSTSENYIYRSSKDRSIFDIKKGCYNQLESHTKLSISSSSSNHQVKALDDRYFYCNRGFYLQAIASSELFCFCPPTFYGDRCQFISRRVAIRLRFDRRQRPDLPLIWNVLVTLVLNGSTVVDHQFFLDEAKEYSSKSTTYLIYPRPKPPGTYSVRIEAYHSTELIHFWEYPVSPLDFLPVLRIAKVLRFPARSFPWLCSHNYCENNGTCHQREDNRFLCICAYGWK</sequence>
<dbReference type="InterPro" id="IPR000742">
    <property type="entry name" value="EGF"/>
</dbReference>
<dbReference type="InterPro" id="IPR036055">
    <property type="entry name" value="LDL_receptor-like_sf"/>
</dbReference>
<dbReference type="Pfam" id="PF00057">
    <property type="entry name" value="Ldl_recept_a"/>
    <property type="match status" value="3"/>
</dbReference>
<dbReference type="Proteomes" id="UP000663832">
    <property type="component" value="Unassembled WGS sequence"/>
</dbReference>
<dbReference type="InterPro" id="IPR002172">
    <property type="entry name" value="LDrepeatLR_classA_rpt"/>
</dbReference>
<dbReference type="SMART" id="SM00192">
    <property type="entry name" value="LDLa"/>
    <property type="match status" value="8"/>
</dbReference>
<protein>
    <recommendedName>
        <fullName evidence="10">EGF-like domain-containing protein</fullName>
    </recommendedName>
</protein>
<dbReference type="EMBL" id="CAJNOI010003485">
    <property type="protein sequence ID" value="CAF1519930.1"/>
    <property type="molecule type" value="Genomic_DNA"/>
</dbReference>
<name>A0A816EJ63_9BILA</name>
<comment type="caution">
    <text evidence="12">The sequence shown here is derived from an EMBL/GenBank/DDBJ whole genome shotgun (WGS) entry which is preliminary data.</text>
</comment>
<keyword evidence="3" id="KW-0812">Transmembrane</keyword>